<accession>A0A318HY04</accession>
<evidence type="ECO:0000313" key="1">
    <source>
        <dbReference type="EMBL" id="PXX17753.1"/>
    </source>
</evidence>
<evidence type="ECO:0000313" key="2">
    <source>
        <dbReference type="Proteomes" id="UP000248314"/>
    </source>
</evidence>
<sequence>MNTVNTIEINSKAIQGQTYKYQKYNNNLVTIEFSYNFRIEKTRNLQKQINNTDTDAGVIR</sequence>
<keyword evidence="2" id="KW-1185">Reference proteome</keyword>
<dbReference type="STRING" id="1122991.GCA_000613445_00418"/>
<name>A0A318HY04_9BACT</name>
<dbReference type="AlphaFoldDB" id="A0A318HY04"/>
<organism evidence="1 2">
    <name type="scientific">Hoylesella shahii DSM 15611 = JCM 12083</name>
    <dbReference type="NCBI Taxonomy" id="1122991"/>
    <lineage>
        <taxon>Bacteria</taxon>
        <taxon>Pseudomonadati</taxon>
        <taxon>Bacteroidota</taxon>
        <taxon>Bacteroidia</taxon>
        <taxon>Bacteroidales</taxon>
        <taxon>Prevotellaceae</taxon>
        <taxon>Hoylesella</taxon>
    </lineage>
</organism>
<protein>
    <submittedName>
        <fullName evidence="1">Uncharacterized protein</fullName>
    </submittedName>
</protein>
<comment type="caution">
    <text evidence="1">The sequence shown here is derived from an EMBL/GenBank/DDBJ whole genome shotgun (WGS) entry which is preliminary data.</text>
</comment>
<proteinExistence type="predicted"/>
<dbReference type="RefSeq" id="WP_025817413.1">
    <property type="nucleotide sequence ID" value="NZ_BAIZ01000060.1"/>
</dbReference>
<dbReference type="EMBL" id="QJJX01000052">
    <property type="protein sequence ID" value="PXX17753.1"/>
    <property type="molecule type" value="Genomic_DNA"/>
</dbReference>
<gene>
    <name evidence="1" type="ORF">EJ73_02640</name>
</gene>
<reference evidence="1 2" key="1">
    <citation type="submission" date="2018-05" db="EMBL/GenBank/DDBJ databases">
        <title>Genomic Encyclopedia of Type Strains, Phase I: the one thousand microbial genomes (KMG-I) project.</title>
        <authorList>
            <person name="Kyrpides N."/>
        </authorList>
    </citation>
    <scope>NUCLEOTIDE SEQUENCE [LARGE SCALE GENOMIC DNA]</scope>
    <source>
        <strain evidence="1 2">DSM 15611</strain>
    </source>
</reference>
<dbReference type="Proteomes" id="UP000248314">
    <property type="component" value="Unassembled WGS sequence"/>
</dbReference>